<comment type="caution">
    <text evidence="7">The sequence shown here is derived from an EMBL/GenBank/DDBJ whole genome shotgun (WGS) entry which is preliminary data.</text>
</comment>
<reference evidence="7 8" key="1">
    <citation type="submission" date="2017-08" db="EMBL/GenBank/DDBJ databases">
        <title>Whole genome sequences of 6 clinical strains closest to Corynebacterium imitans.</title>
        <authorList>
            <person name="Bernier A.-M."/>
            <person name="Burdz T."/>
            <person name="Bernard K."/>
        </authorList>
    </citation>
    <scope>NUCLEOTIDE SEQUENCE [LARGE SCALE GENOMIC DNA]</scope>
    <source>
        <strain evidence="7 8">NML93-0607</strain>
    </source>
</reference>
<dbReference type="InterPro" id="IPR004625">
    <property type="entry name" value="PyrdxlKinase"/>
</dbReference>
<keyword evidence="4 7" id="KW-0418">Kinase</keyword>
<dbReference type="EMBL" id="NSGO01000004">
    <property type="protein sequence ID" value="PAT06323.1"/>
    <property type="molecule type" value="Genomic_DNA"/>
</dbReference>
<dbReference type="RefSeq" id="WP_095535440.1">
    <property type="nucleotide sequence ID" value="NZ_NSGO01000004.1"/>
</dbReference>
<dbReference type="NCBIfam" id="TIGR00687">
    <property type="entry name" value="pyridox_kin"/>
    <property type="match status" value="1"/>
</dbReference>
<dbReference type="InterPro" id="IPR029056">
    <property type="entry name" value="Ribokinase-like"/>
</dbReference>
<evidence type="ECO:0000256" key="3">
    <source>
        <dbReference type="ARBA" id="ARBA00022741"/>
    </source>
</evidence>
<dbReference type="GO" id="GO:0016301">
    <property type="term" value="F:kinase activity"/>
    <property type="evidence" value="ECO:0007669"/>
    <property type="project" value="UniProtKB-KW"/>
</dbReference>
<proteinExistence type="predicted"/>
<keyword evidence="2" id="KW-0808">Transferase</keyword>
<dbReference type="Proteomes" id="UP000218281">
    <property type="component" value="Unassembled WGS sequence"/>
</dbReference>
<dbReference type="InterPro" id="IPR013749">
    <property type="entry name" value="PM/HMP-P_kinase-1"/>
</dbReference>
<evidence type="ECO:0000256" key="4">
    <source>
        <dbReference type="ARBA" id="ARBA00022777"/>
    </source>
</evidence>
<dbReference type="SUPFAM" id="SSF53613">
    <property type="entry name" value="Ribokinase-like"/>
    <property type="match status" value="1"/>
</dbReference>
<keyword evidence="3" id="KW-0547">Nucleotide-binding</keyword>
<dbReference type="Pfam" id="PF08543">
    <property type="entry name" value="Phos_pyr_kin"/>
    <property type="match status" value="1"/>
</dbReference>
<accession>A0ABX4HAY3</accession>
<evidence type="ECO:0000256" key="1">
    <source>
        <dbReference type="ARBA" id="ARBA00012104"/>
    </source>
</evidence>
<gene>
    <name evidence="7" type="ORF">CKJ81_05070</name>
</gene>
<evidence type="ECO:0000313" key="7">
    <source>
        <dbReference type="EMBL" id="PAT06323.1"/>
    </source>
</evidence>
<dbReference type="CDD" id="cd01173">
    <property type="entry name" value="pyridoxal_pyridoxamine_kinase"/>
    <property type="match status" value="1"/>
</dbReference>
<name>A0ABX4HAY3_9CORY</name>
<feature type="domain" description="Pyridoxamine kinase/Phosphomethylpyrimidine kinase" evidence="6">
    <location>
        <begin position="72"/>
        <end position="235"/>
    </location>
</feature>
<dbReference type="Gene3D" id="3.40.1190.20">
    <property type="match status" value="1"/>
</dbReference>
<sequence length="281" mass="29926">MNIVSLQSAVAYGHVGNSAAVFPMQRLGHEVWPVHTVNFSNHTEYPTWRGPVLGADNVREILRGMEFAFPQVDLFVSGYLGTAEMAEVVRDAVVAIKEANPQARYVCDPVIGNSEVGSFVSADIPDVYTETLIPLADAITPNQWELSLLTGRRLDPGDAAYAADAGYAEYTEALADAARSLCSNALITSVETGNPETIGMVDVASTSVLRMDAPRLGGNVVGAGDLATALYAALIDAAPQQRLDHLAGTMGAMVRAVRERGLDELPLVELQECIVDPARTA</sequence>
<evidence type="ECO:0000256" key="2">
    <source>
        <dbReference type="ARBA" id="ARBA00022679"/>
    </source>
</evidence>
<keyword evidence="5" id="KW-0067">ATP-binding</keyword>
<dbReference type="PANTHER" id="PTHR10534">
    <property type="entry name" value="PYRIDOXAL KINASE"/>
    <property type="match status" value="1"/>
</dbReference>
<keyword evidence="8" id="KW-1185">Reference proteome</keyword>
<evidence type="ECO:0000259" key="6">
    <source>
        <dbReference type="Pfam" id="PF08543"/>
    </source>
</evidence>
<dbReference type="PANTHER" id="PTHR10534:SF2">
    <property type="entry name" value="PYRIDOXAL KINASE"/>
    <property type="match status" value="1"/>
</dbReference>
<evidence type="ECO:0000313" key="8">
    <source>
        <dbReference type="Proteomes" id="UP000218281"/>
    </source>
</evidence>
<dbReference type="EC" id="2.7.1.35" evidence="1"/>
<protein>
    <recommendedName>
        <fullName evidence="1">pyridoxal kinase</fullName>
        <ecNumber evidence="1">2.7.1.35</ecNumber>
    </recommendedName>
</protein>
<evidence type="ECO:0000256" key="5">
    <source>
        <dbReference type="ARBA" id="ARBA00022840"/>
    </source>
</evidence>
<organism evidence="7 8">
    <name type="scientific">Corynebacterium hadale</name>
    <dbReference type="NCBI Taxonomy" id="2026255"/>
    <lineage>
        <taxon>Bacteria</taxon>
        <taxon>Bacillati</taxon>
        <taxon>Actinomycetota</taxon>
        <taxon>Actinomycetes</taxon>
        <taxon>Mycobacteriales</taxon>
        <taxon>Corynebacteriaceae</taxon>
        <taxon>Corynebacterium</taxon>
    </lineage>
</organism>